<evidence type="ECO:0000313" key="2">
    <source>
        <dbReference type="Proteomes" id="UP000070076"/>
    </source>
</evidence>
<dbReference type="Proteomes" id="UP000070076">
    <property type="component" value="Unassembled WGS sequence"/>
</dbReference>
<accession>A0A133VD32</accession>
<reference evidence="1 2" key="1">
    <citation type="journal article" date="2016" name="Sci. Rep.">
        <title>Metabolic traits of an uncultured archaeal lineage -MSBL1- from brine pools of the Red Sea.</title>
        <authorList>
            <person name="Mwirichia R."/>
            <person name="Alam I."/>
            <person name="Rashid M."/>
            <person name="Vinu M."/>
            <person name="Ba-Alawi W."/>
            <person name="Anthony Kamau A."/>
            <person name="Kamanda Ngugi D."/>
            <person name="Goker M."/>
            <person name="Klenk H.P."/>
            <person name="Bajic V."/>
            <person name="Stingl U."/>
        </authorList>
    </citation>
    <scope>NUCLEOTIDE SEQUENCE [LARGE SCALE GENOMIC DNA]</scope>
    <source>
        <strain evidence="1">SCGC-AAA261O19</strain>
    </source>
</reference>
<evidence type="ECO:0000313" key="1">
    <source>
        <dbReference type="EMBL" id="KXB04352.1"/>
    </source>
</evidence>
<keyword evidence="2" id="KW-1185">Reference proteome</keyword>
<gene>
    <name evidence="1" type="ORF">AKJ48_02895</name>
</gene>
<sequence>MLRERRHLVAITAALTASERLRPPKRKTTVWHRPRIEVCARRPNLKVGEVIKKIEVELSGEFIIEVYSTSALREKI</sequence>
<proteinExistence type="predicted"/>
<comment type="caution">
    <text evidence="1">The sequence shown here is derived from an EMBL/GenBank/DDBJ whole genome shotgun (WGS) entry which is preliminary data.</text>
</comment>
<dbReference type="AlphaFoldDB" id="A0A133VD32"/>
<protein>
    <submittedName>
        <fullName evidence="1">Uncharacterized protein</fullName>
    </submittedName>
</protein>
<organism evidence="1 2">
    <name type="scientific">candidate division MSBL1 archaeon SCGC-AAA261O19</name>
    <dbReference type="NCBI Taxonomy" id="1698277"/>
    <lineage>
        <taxon>Archaea</taxon>
        <taxon>Methanobacteriati</taxon>
        <taxon>Methanobacteriota</taxon>
        <taxon>candidate division MSBL1</taxon>
    </lineage>
</organism>
<dbReference type="EMBL" id="LHYB01000037">
    <property type="protein sequence ID" value="KXB04352.1"/>
    <property type="molecule type" value="Genomic_DNA"/>
</dbReference>
<name>A0A133VD32_9EURY</name>